<proteinExistence type="predicted"/>
<name>A0ABQ5J5V7_9ASTR</name>
<protein>
    <submittedName>
        <fullName evidence="2">Uncharacterized protein</fullName>
    </submittedName>
</protein>
<evidence type="ECO:0000313" key="3">
    <source>
        <dbReference type="Proteomes" id="UP001151760"/>
    </source>
</evidence>
<reference evidence="2" key="1">
    <citation type="journal article" date="2022" name="Int. J. Mol. Sci.">
        <title>Draft Genome of Tanacetum Coccineum: Genomic Comparison of Closely Related Tanacetum-Family Plants.</title>
        <authorList>
            <person name="Yamashiro T."/>
            <person name="Shiraishi A."/>
            <person name="Nakayama K."/>
            <person name="Satake H."/>
        </authorList>
    </citation>
    <scope>NUCLEOTIDE SEQUENCE</scope>
</reference>
<evidence type="ECO:0000256" key="1">
    <source>
        <dbReference type="SAM" id="MobiDB-lite"/>
    </source>
</evidence>
<organism evidence="2 3">
    <name type="scientific">Tanacetum coccineum</name>
    <dbReference type="NCBI Taxonomy" id="301880"/>
    <lineage>
        <taxon>Eukaryota</taxon>
        <taxon>Viridiplantae</taxon>
        <taxon>Streptophyta</taxon>
        <taxon>Embryophyta</taxon>
        <taxon>Tracheophyta</taxon>
        <taxon>Spermatophyta</taxon>
        <taxon>Magnoliopsida</taxon>
        <taxon>eudicotyledons</taxon>
        <taxon>Gunneridae</taxon>
        <taxon>Pentapetalae</taxon>
        <taxon>asterids</taxon>
        <taxon>campanulids</taxon>
        <taxon>Asterales</taxon>
        <taxon>Asteraceae</taxon>
        <taxon>Asteroideae</taxon>
        <taxon>Anthemideae</taxon>
        <taxon>Anthemidinae</taxon>
        <taxon>Tanacetum</taxon>
    </lineage>
</organism>
<gene>
    <name evidence="2" type="ORF">Tco_1124111</name>
</gene>
<dbReference type="Proteomes" id="UP001151760">
    <property type="component" value="Unassembled WGS sequence"/>
</dbReference>
<dbReference type="EMBL" id="BQNB010021563">
    <property type="protein sequence ID" value="GJU07681.1"/>
    <property type="molecule type" value="Genomic_DNA"/>
</dbReference>
<sequence>MLQEEIAKSPISLAQLSSLHQSTIEAAKTLSELELKHILYDKMLKIGSSYSHKTYEELFNALTWSIKLNESKSTQSTKPDQILKKCDRGDDDQDEDPSARSNQDRLDDVDQTFEKKADASEQPSPDANTEQPSPDVAANPKRQKNDWYKKYPSLEPQDPDWNTVKKIDDAQEQLWFKEKVNVAVPSLTFDELMSTPIDFSAFAMNRLGLTTLTREVLVGHVFNLLKGTCKSYGELEYNFEECFRALPNQLD</sequence>
<accession>A0ABQ5J5V7</accession>
<reference evidence="2" key="2">
    <citation type="submission" date="2022-01" db="EMBL/GenBank/DDBJ databases">
        <authorList>
            <person name="Yamashiro T."/>
            <person name="Shiraishi A."/>
            <person name="Satake H."/>
            <person name="Nakayama K."/>
        </authorList>
    </citation>
    <scope>NUCLEOTIDE SEQUENCE</scope>
</reference>
<evidence type="ECO:0000313" key="2">
    <source>
        <dbReference type="EMBL" id="GJU07681.1"/>
    </source>
</evidence>
<feature type="region of interest" description="Disordered" evidence="1">
    <location>
        <begin position="71"/>
        <end position="155"/>
    </location>
</feature>
<comment type="caution">
    <text evidence="2">The sequence shown here is derived from an EMBL/GenBank/DDBJ whole genome shotgun (WGS) entry which is preliminary data.</text>
</comment>
<feature type="compositionally biased region" description="Basic and acidic residues" evidence="1">
    <location>
        <begin position="102"/>
        <end position="119"/>
    </location>
</feature>
<keyword evidence="3" id="KW-1185">Reference proteome</keyword>
<feature type="compositionally biased region" description="Polar residues" evidence="1">
    <location>
        <begin position="121"/>
        <end position="132"/>
    </location>
</feature>